<name>A0A6A4HTY1_9AGAR</name>
<keyword evidence="1" id="KW-0472">Membrane</keyword>
<evidence type="ECO:0000313" key="2">
    <source>
        <dbReference type="EMBL" id="KAE9400417.1"/>
    </source>
</evidence>
<keyword evidence="1" id="KW-1133">Transmembrane helix</keyword>
<evidence type="ECO:0000313" key="3">
    <source>
        <dbReference type="Proteomes" id="UP000799118"/>
    </source>
</evidence>
<accession>A0A6A4HTY1</accession>
<feature type="transmembrane region" description="Helical" evidence="1">
    <location>
        <begin position="33"/>
        <end position="53"/>
    </location>
</feature>
<sequence length="279" mass="30964">MQENIYTYLRVFSLFAIFILDASKPFMNPLITSIANAALIVFIPSSVCVPLWLHRMMLGRGPMLPFSNTNDTRALLGRNTGTGQWRTLLTFVHAWLMLSRFLGVISESSSSPNPDSATSQWAPSSSLENDFRSWASPRRIGDTSFCHIRRSHSASKLAFSSYEPFSTCSLPVKLQLKLFEDNGKMLVEKVHGGAVPFEIMIISNPNTPFLTPNSKKLVSSSWLPSNDPSSLPMLSLSAQSIEYNPTPTECFYNNLLARSSSSLSAILTTIFIPNLIMDV</sequence>
<dbReference type="AlphaFoldDB" id="A0A6A4HTY1"/>
<evidence type="ECO:0000256" key="1">
    <source>
        <dbReference type="SAM" id="Phobius"/>
    </source>
</evidence>
<keyword evidence="3" id="KW-1185">Reference proteome</keyword>
<dbReference type="OrthoDB" id="2914221at2759"/>
<dbReference type="Proteomes" id="UP000799118">
    <property type="component" value="Unassembled WGS sequence"/>
</dbReference>
<protein>
    <submittedName>
        <fullName evidence="2">Uncharacterized protein</fullName>
    </submittedName>
</protein>
<dbReference type="EMBL" id="ML769456">
    <property type="protein sequence ID" value="KAE9400417.1"/>
    <property type="molecule type" value="Genomic_DNA"/>
</dbReference>
<reference evidence="2" key="1">
    <citation type="journal article" date="2019" name="Environ. Microbiol.">
        <title>Fungal ecological strategies reflected in gene transcription - a case study of two litter decomposers.</title>
        <authorList>
            <person name="Barbi F."/>
            <person name="Kohler A."/>
            <person name="Barry K."/>
            <person name="Baskaran P."/>
            <person name="Daum C."/>
            <person name="Fauchery L."/>
            <person name="Ihrmark K."/>
            <person name="Kuo A."/>
            <person name="LaButti K."/>
            <person name="Lipzen A."/>
            <person name="Morin E."/>
            <person name="Grigoriev I.V."/>
            <person name="Henrissat B."/>
            <person name="Lindahl B."/>
            <person name="Martin F."/>
        </authorList>
    </citation>
    <scope>NUCLEOTIDE SEQUENCE</scope>
    <source>
        <strain evidence="2">JB14</strain>
    </source>
</reference>
<keyword evidence="1" id="KW-0812">Transmembrane</keyword>
<proteinExistence type="predicted"/>
<gene>
    <name evidence="2" type="ORF">BT96DRAFT_992930</name>
</gene>
<organism evidence="2 3">
    <name type="scientific">Gymnopus androsaceus JB14</name>
    <dbReference type="NCBI Taxonomy" id="1447944"/>
    <lineage>
        <taxon>Eukaryota</taxon>
        <taxon>Fungi</taxon>
        <taxon>Dikarya</taxon>
        <taxon>Basidiomycota</taxon>
        <taxon>Agaricomycotina</taxon>
        <taxon>Agaricomycetes</taxon>
        <taxon>Agaricomycetidae</taxon>
        <taxon>Agaricales</taxon>
        <taxon>Marasmiineae</taxon>
        <taxon>Omphalotaceae</taxon>
        <taxon>Gymnopus</taxon>
    </lineage>
</organism>